<evidence type="ECO:0000313" key="1">
    <source>
        <dbReference type="EMBL" id="VVV02481.1"/>
    </source>
</evidence>
<dbReference type="EMBL" id="CABVMM010000022">
    <property type="protein sequence ID" value="VVV02481.1"/>
    <property type="molecule type" value="Genomic_DNA"/>
</dbReference>
<sequence>MNKNNIMKSILSLVFFVSLLSISGNAQDFSDLDKSPMDVAIIRNEDNSPMARVIYSRPKMRGREIFGGLVPYDEIWRTGANEATELRLYNDMMIGGQNVPAGTYTLYTIPSKTQWTIILNKARNQWGADNYDPKKDLLRINAPARKAAAPIEDFSIAFQPIDNGTNLLMGWENTFVEVPLKNSEE</sequence>
<evidence type="ECO:0000313" key="2">
    <source>
        <dbReference type="Proteomes" id="UP000356253"/>
    </source>
</evidence>
<accession>A0AC61YDD9</accession>
<name>A0AC61YDD9_9FLAO</name>
<dbReference type="Proteomes" id="UP000356253">
    <property type="component" value="Unassembled WGS sequence"/>
</dbReference>
<keyword evidence="2" id="KW-1185">Reference proteome</keyword>
<proteinExistence type="predicted"/>
<reference evidence="1" key="1">
    <citation type="submission" date="2019-09" db="EMBL/GenBank/DDBJ databases">
        <authorList>
            <person name="Rodrigo-Torres L."/>
            <person name="Arahal R. D."/>
            <person name="Lucena T."/>
        </authorList>
    </citation>
    <scope>NUCLEOTIDE SEQUENCE</scope>
    <source>
        <strain evidence="1">ISS653</strain>
    </source>
</reference>
<organism evidence="1 2">
    <name type="scientific">Mesonia oceanica</name>
    <dbReference type="NCBI Taxonomy" id="2687242"/>
    <lineage>
        <taxon>Bacteria</taxon>
        <taxon>Pseudomonadati</taxon>
        <taxon>Bacteroidota</taxon>
        <taxon>Flavobacteriia</taxon>
        <taxon>Flavobacteriales</taxon>
        <taxon>Flavobacteriaceae</taxon>
        <taxon>Mesonia</taxon>
    </lineage>
</organism>
<comment type="caution">
    <text evidence="1">The sequence shown here is derived from an EMBL/GenBank/DDBJ whole genome shotgun (WGS) entry which is preliminary data.</text>
</comment>
<gene>
    <name evidence="1" type="ORF">FVB9532_03780</name>
</gene>
<protein>
    <submittedName>
        <fullName evidence="1">Uncharacterized protein</fullName>
    </submittedName>
</protein>